<evidence type="ECO:0000256" key="1">
    <source>
        <dbReference type="ARBA" id="ARBA00022884"/>
    </source>
</evidence>
<name>M7SIL9_EUTLA</name>
<dbReference type="eggNOG" id="KOG4660">
    <property type="taxonomic scope" value="Eukaryota"/>
</dbReference>
<accession>M7SIL9</accession>
<dbReference type="Pfam" id="PF04059">
    <property type="entry name" value="RRM_2"/>
    <property type="match status" value="1"/>
</dbReference>
<dbReference type="OrthoDB" id="417481at2759"/>
<keyword evidence="1" id="KW-0694">RNA-binding</keyword>
<dbReference type="EMBL" id="KB707119">
    <property type="protein sequence ID" value="EMR64118.1"/>
    <property type="molecule type" value="Genomic_DNA"/>
</dbReference>
<dbReference type="Proteomes" id="UP000012174">
    <property type="component" value="Unassembled WGS sequence"/>
</dbReference>
<evidence type="ECO:0000313" key="3">
    <source>
        <dbReference type="EMBL" id="EMR64118.1"/>
    </source>
</evidence>
<dbReference type="GO" id="GO:0003723">
    <property type="term" value="F:RNA binding"/>
    <property type="evidence" value="ECO:0007669"/>
    <property type="project" value="UniProtKB-KW"/>
</dbReference>
<reference evidence="4" key="1">
    <citation type="journal article" date="2013" name="Genome Announc.">
        <title>Draft genome sequence of the grapevine dieback fungus Eutypa lata UCR-EL1.</title>
        <authorList>
            <person name="Blanco-Ulate B."/>
            <person name="Rolshausen P.E."/>
            <person name="Cantu D."/>
        </authorList>
    </citation>
    <scope>NUCLEOTIDE SEQUENCE [LARGE SCALE GENOMIC DNA]</scope>
    <source>
        <strain evidence="4">UCR-EL1</strain>
    </source>
</reference>
<dbReference type="InterPro" id="IPR007201">
    <property type="entry name" value="Mei2-like_Rrm_C"/>
</dbReference>
<gene>
    <name evidence="3" type="ORF">UCREL1_8922</name>
</gene>
<organism evidence="3 4">
    <name type="scientific">Eutypa lata (strain UCR-EL1)</name>
    <name type="common">Grapevine dieback disease fungus</name>
    <name type="synonym">Eutypa armeniacae</name>
    <dbReference type="NCBI Taxonomy" id="1287681"/>
    <lineage>
        <taxon>Eukaryota</taxon>
        <taxon>Fungi</taxon>
        <taxon>Dikarya</taxon>
        <taxon>Ascomycota</taxon>
        <taxon>Pezizomycotina</taxon>
        <taxon>Sordariomycetes</taxon>
        <taxon>Xylariomycetidae</taxon>
        <taxon>Xylariales</taxon>
        <taxon>Diatrypaceae</taxon>
        <taxon>Eutypa</taxon>
    </lineage>
</organism>
<evidence type="ECO:0000313" key="4">
    <source>
        <dbReference type="Proteomes" id="UP000012174"/>
    </source>
</evidence>
<dbReference type="AlphaFoldDB" id="M7SIL9"/>
<proteinExistence type="predicted"/>
<feature type="domain" description="Mei2-like C-terminal RNA recognition motif" evidence="2">
    <location>
        <begin position="136"/>
        <end position="220"/>
    </location>
</feature>
<evidence type="ECO:0000259" key="2">
    <source>
        <dbReference type="Pfam" id="PF04059"/>
    </source>
</evidence>
<dbReference type="KEGG" id="ela:UCREL1_8922"/>
<sequence>MGGRNWSVDHLTAREFTQIVAPASGNTTCHEGQLYLSVFPHGLELPNDPKRLEVIVKRILQSEGDLFAFKLQPGIEGSILSAVVEYCENDMSLKAVSNLNGRVIDAMRVSRTSYYNPSTHHNHVDVHRIREGTDVRTTNMLKGIVDQSSWGKYDFMYLRIDFANDCNVGYAFINFVDPLDIIDFVNARGNQRWNCFKSDKVAEISYATIQGKDCLVQKFRNSSVMLELEHYRPKASIV</sequence>
<dbReference type="InterPro" id="IPR035979">
    <property type="entry name" value="RBD_domain_sf"/>
</dbReference>
<protein>
    <submittedName>
        <fullName evidence="3">Putative meiosis protein mei2 protein</fullName>
    </submittedName>
</protein>
<dbReference type="PANTHER" id="PTHR23189">
    <property type="entry name" value="RNA RECOGNITION MOTIF-CONTAINING"/>
    <property type="match status" value="1"/>
</dbReference>
<dbReference type="HOGENOM" id="CLU_1165811_0_0_1"/>
<keyword evidence="4" id="KW-1185">Reference proteome</keyword>
<dbReference type="SUPFAM" id="SSF54928">
    <property type="entry name" value="RNA-binding domain, RBD"/>
    <property type="match status" value="1"/>
</dbReference>
<dbReference type="STRING" id="1287681.M7SIL9"/>